<evidence type="ECO:0000256" key="5">
    <source>
        <dbReference type="ARBA" id="ARBA00022692"/>
    </source>
</evidence>
<reference evidence="13" key="1">
    <citation type="journal article" date="2014" name="Int. J. Syst. Evol. Microbiol.">
        <title>Complete genome sequence of Corynebacterium casei LMG S-19264T (=DSM 44701T), isolated from a smear-ripened cheese.</title>
        <authorList>
            <consortium name="US DOE Joint Genome Institute (JGI-PGF)"/>
            <person name="Walter F."/>
            <person name="Albersmeier A."/>
            <person name="Kalinowski J."/>
            <person name="Ruckert C."/>
        </authorList>
    </citation>
    <scope>NUCLEOTIDE SEQUENCE</scope>
    <source>
        <strain evidence="13">CGMCC 1.15880</strain>
    </source>
</reference>
<organism evidence="13 14">
    <name type="scientific">Neptunicoccus cionae</name>
    <dbReference type="NCBI Taxonomy" id="2035344"/>
    <lineage>
        <taxon>Bacteria</taxon>
        <taxon>Pseudomonadati</taxon>
        <taxon>Pseudomonadota</taxon>
        <taxon>Alphaproteobacteria</taxon>
        <taxon>Rhodobacterales</taxon>
        <taxon>Paracoccaceae</taxon>
        <taxon>Neptunicoccus</taxon>
    </lineage>
</organism>
<keyword evidence="3" id="KW-1003">Cell membrane</keyword>
<keyword evidence="6 11" id="KW-0479">Metal-binding</keyword>
<evidence type="ECO:0000313" key="13">
    <source>
        <dbReference type="EMBL" id="GGA05734.1"/>
    </source>
</evidence>
<reference evidence="13" key="2">
    <citation type="submission" date="2020-09" db="EMBL/GenBank/DDBJ databases">
        <authorList>
            <person name="Sun Q."/>
            <person name="Zhou Y."/>
        </authorList>
    </citation>
    <scope>NUCLEOTIDE SEQUENCE</scope>
    <source>
        <strain evidence="13">CGMCC 1.15880</strain>
    </source>
</reference>
<dbReference type="Proteomes" id="UP000628017">
    <property type="component" value="Unassembled WGS sequence"/>
</dbReference>
<dbReference type="RefSeq" id="WP_188670012.1">
    <property type="nucleotide sequence ID" value="NZ_BMKA01000001.1"/>
</dbReference>
<keyword evidence="7" id="KW-0249">Electron transport</keyword>
<evidence type="ECO:0000256" key="9">
    <source>
        <dbReference type="ARBA" id="ARBA00023004"/>
    </source>
</evidence>
<sequence length="172" mass="18041">MDTMETTKIVGGACGALLVFLLLGWAGETLYHVGATGHGDEEHTSGYPIEVAEASDSGSDEPEISLEEMMAAADAGKGEKVFSKCKACHKIEPGANGTGPTLHAVVGRPIGGMDGFQYSDAMASFGGDWTVENLDGFLTKPSGYMSGTKMSFAGLKKPKDRANLISYLQTLQ</sequence>
<evidence type="ECO:0000256" key="3">
    <source>
        <dbReference type="ARBA" id="ARBA00022475"/>
    </source>
</evidence>
<dbReference type="Gene3D" id="1.10.760.10">
    <property type="entry name" value="Cytochrome c-like domain"/>
    <property type="match status" value="1"/>
</dbReference>
<gene>
    <name evidence="13" type="ORF">GCM10011498_01710</name>
</gene>
<keyword evidence="5" id="KW-0812">Transmembrane</keyword>
<proteinExistence type="predicted"/>
<dbReference type="SUPFAM" id="SSF46626">
    <property type="entry name" value="Cytochrome c"/>
    <property type="match status" value="1"/>
</dbReference>
<evidence type="ECO:0000256" key="4">
    <source>
        <dbReference type="ARBA" id="ARBA00022617"/>
    </source>
</evidence>
<dbReference type="InterPro" id="IPR009056">
    <property type="entry name" value="Cyt_c-like_dom"/>
</dbReference>
<dbReference type="PRINTS" id="PR00604">
    <property type="entry name" value="CYTCHRMECIAB"/>
</dbReference>
<keyword evidence="4 11" id="KW-0349">Heme</keyword>
<comment type="caution">
    <text evidence="13">The sequence shown here is derived from an EMBL/GenBank/DDBJ whole genome shotgun (WGS) entry which is preliminary data.</text>
</comment>
<keyword evidence="14" id="KW-1185">Reference proteome</keyword>
<evidence type="ECO:0000256" key="10">
    <source>
        <dbReference type="ARBA" id="ARBA00023136"/>
    </source>
</evidence>
<dbReference type="Pfam" id="PF00034">
    <property type="entry name" value="Cytochrom_C"/>
    <property type="match status" value="1"/>
</dbReference>
<keyword evidence="9 11" id="KW-0408">Iron</keyword>
<dbReference type="GO" id="GO:0020037">
    <property type="term" value="F:heme binding"/>
    <property type="evidence" value="ECO:0007669"/>
    <property type="project" value="InterPro"/>
</dbReference>
<comment type="subcellular location">
    <subcellularLocation>
        <location evidence="1">Cell membrane</location>
        <topology evidence="1">Single-pass membrane protein</topology>
    </subcellularLocation>
</comment>
<keyword evidence="8" id="KW-1133">Transmembrane helix</keyword>
<keyword evidence="2" id="KW-0813">Transport</keyword>
<dbReference type="PANTHER" id="PTHR11961">
    <property type="entry name" value="CYTOCHROME C"/>
    <property type="match status" value="1"/>
</dbReference>
<feature type="domain" description="Cytochrome c" evidence="12">
    <location>
        <begin position="73"/>
        <end position="172"/>
    </location>
</feature>
<dbReference type="GO" id="GO:0005886">
    <property type="term" value="C:plasma membrane"/>
    <property type="evidence" value="ECO:0007669"/>
    <property type="project" value="UniProtKB-SubCell"/>
</dbReference>
<name>A0A916VMJ6_9RHOB</name>
<evidence type="ECO:0000259" key="12">
    <source>
        <dbReference type="PROSITE" id="PS51007"/>
    </source>
</evidence>
<evidence type="ECO:0000256" key="6">
    <source>
        <dbReference type="ARBA" id="ARBA00022723"/>
    </source>
</evidence>
<dbReference type="PROSITE" id="PS51007">
    <property type="entry name" value="CYTC"/>
    <property type="match status" value="1"/>
</dbReference>
<evidence type="ECO:0000256" key="2">
    <source>
        <dbReference type="ARBA" id="ARBA00022448"/>
    </source>
</evidence>
<evidence type="ECO:0000256" key="8">
    <source>
        <dbReference type="ARBA" id="ARBA00022989"/>
    </source>
</evidence>
<dbReference type="GO" id="GO:0046872">
    <property type="term" value="F:metal ion binding"/>
    <property type="evidence" value="ECO:0007669"/>
    <property type="project" value="UniProtKB-KW"/>
</dbReference>
<evidence type="ECO:0000256" key="7">
    <source>
        <dbReference type="ARBA" id="ARBA00022982"/>
    </source>
</evidence>
<evidence type="ECO:0000313" key="14">
    <source>
        <dbReference type="Proteomes" id="UP000628017"/>
    </source>
</evidence>
<protein>
    <submittedName>
        <fullName evidence="13">Cytochrome c</fullName>
    </submittedName>
</protein>
<dbReference type="FunFam" id="1.10.760.10:FF:000026">
    <property type="entry name" value="Cytochrome C, membrane-bound"/>
    <property type="match status" value="1"/>
</dbReference>
<keyword evidence="10" id="KW-0472">Membrane</keyword>
<dbReference type="EMBL" id="BMKA01000001">
    <property type="protein sequence ID" value="GGA05734.1"/>
    <property type="molecule type" value="Genomic_DNA"/>
</dbReference>
<dbReference type="AlphaFoldDB" id="A0A916VMJ6"/>
<dbReference type="GO" id="GO:0009055">
    <property type="term" value="F:electron transfer activity"/>
    <property type="evidence" value="ECO:0007669"/>
    <property type="project" value="InterPro"/>
</dbReference>
<dbReference type="InterPro" id="IPR036909">
    <property type="entry name" value="Cyt_c-like_dom_sf"/>
</dbReference>
<evidence type="ECO:0000256" key="1">
    <source>
        <dbReference type="ARBA" id="ARBA00004162"/>
    </source>
</evidence>
<dbReference type="InterPro" id="IPR002327">
    <property type="entry name" value="Cyt_c_1A/1B"/>
</dbReference>
<evidence type="ECO:0000256" key="11">
    <source>
        <dbReference type="PROSITE-ProRule" id="PRU00433"/>
    </source>
</evidence>
<accession>A0A916VMJ6</accession>